<evidence type="ECO:0000256" key="2">
    <source>
        <dbReference type="ARBA" id="ARBA00022806"/>
    </source>
</evidence>
<dbReference type="SUPFAM" id="SSF52540">
    <property type="entry name" value="P-loop containing nucleoside triphosphate hydrolases"/>
    <property type="match status" value="1"/>
</dbReference>
<dbReference type="eggNOG" id="KOG0947">
    <property type="taxonomic scope" value="Eukaryota"/>
</dbReference>
<dbReference type="Gene3D" id="3.40.50.300">
    <property type="entry name" value="P-loop containing nucleotide triphosphate hydrolases"/>
    <property type="match status" value="1"/>
</dbReference>
<evidence type="ECO:0000256" key="3">
    <source>
        <dbReference type="SAM" id="MobiDB-lite"/>
    </source>
</evidence>
<name>K0TIK5_THAOC</name>
<protein>
    <submittedName>
        <fullName evidence="4">Uncharacterized protein</fullName>
    </submittedName>
</protein>
<evidence type="ECO:0000313" key="4">
    <source>
        <dbReference type="EMBL" id="EJK70377.1"/>
    </source>
</evidence>
<feature type="region of interest" description="Disordered" evidence="3">
    <location>
        <begin position="163"/>
        <end position="203"/>
    </location>
</feature>
<evidence type="ECO:0000256" key="1">
    <source>
        <dbReference type="ARBA" id="ARBA00022801"/>
    </source>
</evidence>
<keyword evidence="2" id="KW-0547">Nucleotide-binding</keyword>
<comment type="caution">
    <text evidence="4">The sequence shown here is derived from an EMBL/GenBank/DDBJ whole genome shotgun (WGS) entry which is preliminary data.</text>
</comment>
<dbReference type="InterPro" id="IPR052431">
    <property type="entry name" value="SKI2_subfamily_helicases"/>
</dbReference>
<gene>
    <name evidence="4" type="ORF">THAOC_08266</name>
</gene>
<reference evidence="4 5" key="1">
    <citation type="journal article" date="2012" name="Genome Biol.">
        <title>Genome and low-iron response of an oceanic diatom adapted to chronic iron limitation.</title>
        <authorList>
            <person name="Lommer M."/>
            <person name="Specht M."/>
            <person name="Roy A.S."/>
            <person name="Kraemer L."/>
            <person name="Andreson R."/>
            <person name="Gutowska M.A."/>
            <person name="Wolf J."/>
            <person name="Bergner S.V."/>
            <person name="Schilhabel M.B."/>
            <person name="Klostermeier U.C."/>
            <person name="Beiko R.G."/>
            <person name="Rosenstiel P."/>
            <person name="Hippler M."/>
            <person name="Laroche J."/>
        </authorList>
    </citation>
    <scope>NUCLEOTIDE SEQUENCE [LARGE SCALE GENOMIC DNA]</scope>
    <source>
        <strain evidence="4 5">CCMP1005</strain>
    </source>
</reference>
<dbReference type="PANTHER" id="PTHR44533">
    <property type="entry name" value="DEAD/H RNA HELICASE, PUTATIVE-RELATED"/>
    <property type="match status" value="1"/>
</dbReference>
<evidence type="ECO:0000313" key="5">
    <source>
        <dbReference type="Proteomes" id="UP000266841"/>
    </source>
</evidence>
<accession>K0TIK5</accession>
<keyword evidence="1" id="KW-0378">Hydrolase</keyword>
<dbReference type="OrthoDB" id="64767at2759"/>
<dbReference type="GO" id="GO:0005737">
    <property type="term" value="C:cytoplasm"/>
    <property type="evidence" value="ECO:0007669"/>
    <property type="project" value="TreeGrafter"/>
</dbReference>
<dbReference type="Proteomes" id="UP000266841">
    <property type="component" value="Unassembled WGS sequence"/>
</dbReference>
<dbReference type="GO" id="GO:0016787">
    <property type="term" value="F:hydrolase activity"/>
    <property type="evidence" value="ECO:0007669"/>
    <property type="project" value="UniProtKB-KW"/>
</dbReference>
<keyword evidence="5" id="KW-1185">Reference proteome</keyword>
<dbReference type="EMBL" id="AGNL01008625">
    <property type="protein sequence ID" value="EJK70377.1"/>
    <property type="molecule type" value="Genomic_DNA"/>
</dbReference>
<organism evidence="4 5">
    <name type="scientific">Thalassiosira oceanica</name>
    <name type="common">Marine diatom</name>
    <dbReference type="NCBI Taxonomy" id="159749"/>
    <lineage>
        <taxon>Eukaryota</taxon>
        <taxon>Sar</taxon>
        <taxon>Stramenopiles</taxon>
        <taxon>Ochrophyta</taxon>
        <taxon>Bacillariophyta</taxon>
        <taxon>Coscinodiscophyceae</taxon>
        <taxon>Thalassiosirophycidae</taxon>
        <taxon>Thalassiosirales</taxon>
        <taxon>Thalassiosiraceae</taxon>
        <taxon>Thalassiosira</taxon>
    </lineage>
</organism>
<keyword evidence="2" id="KW-0347">Helicase</keyword>
<dbReference type="AlphaFoldDB" id="K0TIK5"/>
<dbReference type="InterPro" id="IPR027417">
    <property type="entry name" value="P-loop_NTPase"/>
</dbReference>
<feature type="compositionally biased region" description="Basic residues" evidence="3">
    <location>
        <begin position="173"/>
        <end position="196"/>
    </location>
</feature>
<keyword evidence="2" id="KW-0067">ATP-binding</keyword>
<feature type="non-terminal residue" evidence="4">
    <location>
        <position position="1"/>
    </location>
</feature>
<proteinExistence type="predicted"/>
<dbReference type="PANTHER" id="PTHR44533:SF4">
    <property type="entry name" value="DEAD_H RNA HELICASE, PUTATIVE-RELATED"/>
    <property type="match status" value="1"/>
</dbReference>
<dbReference type="GO" id="GO:0004386">
    <property type="term" value="F:helicase activity"/>
    <property type="evidence" value="ECO:0007669"/>
    <property type="project" value="UniProtKB-KW"/>
</dbReference>
<sequence>GRIGQGPGSPRGLLGLRGDGEAANLHCVKGNKKKKKKKGFVPSQLQGIGQNVMPSGLDLHPTLQTAQERQMASIERRVQRIVERESYDDYDGYKKGSAISPREQRRMRESMLKAELRKSVPSIHSLVSRLESKNLLPAIFFIFSRAGCDSAAEMMCESLKTKAEELASGSSRRPVRSSKRKGKMLKGKGGRGRGRRQSNNNAWDLNEDELSMIQDDEGRNFRSDLLDKLLSDELDSLDEAYSVEDADEGDGMFSDAQLQYYSEVGLLSYGETKEVASRVKHFNTMNPDIAFEDGVIERLLCGLGSHHAGILPAHKAFVETLFRLELMRAVFATETLA</sequence>